<dbReference type="EMBL" id="MW394391">
    <property type="protein sequence ID" value="QQV92109.1"/>
    <property type="molecule type" value="Genomic_DNA"/>
</dbReference>
<evidence type="ECO:0000313" key="2">
    <source>
        <dbReference type="Proteomes" id="UP000596381"/>
    </source>
</evidence>
<sequence length="239" mass="27790">MDFNLLAQTDVDPDENREHTDPLEMTGAFLDRLEKIVTTVPDFFANPVFDSILRGWLSYLDTVKEVGDDKNSYWERAMYPMVNELPGEDLESCFQIKILPYHYDRALFNEIFFKEVILKQNVITIKKNEGGPISFSGPNVDVLDIYYRWGKGLTEYHDLFLDLPNFFLMGLILKALQEFFVTNTYAVNEESFTVKLVDSAGTVVEIKVLFEQYKMQHEIMVADLMEKGFTLEQCRNMVK</sequence>
<gene>
    <name evidence="1" type="ORF">vBKpMFBKp24_231</name>
</gene>
<reference evidence="1 2" key="1">
    <citation type="submission" date="2020-12" db="EMBL/GenBank/DDBJ databases">
        <title>Genomic characterization of four novel bacteriophages infecting Klebsiella pneumoniae.</title>
        <authorList>
            <person name="Estrada Bonilla B."/>
            <person name="Costa A.R."/>
            <person name="van Rossum T."/>
            <person name="Hagedoorn S."/>
            <person name="Wallinga H."/>
            <person name="Xiao M."/>
            <person name="Song W."/>
            <person name="Haas P.-J."/>
            <person name="Nobrega F.L."/>
            <person name="Brouns S.J.J."/>
        </authorList>
    </citation>
    <scope>NUCLEOTIDE SEQUENCE [LARGE SCALE GENOMIC DNA]</scope>
</reference>
<protein>
    <submittedName>
        <fullName evidence="1">Uncharacterized protein</fullName>
    </submittedName>
</protein>
<proteinExistence type="predicted"/>
<evidence type="ECO:0000313" key="1">
    <source>
        <dbReference type="EMBL" id="QQV92109.1"/>
    </source>
</evidence>
<dbReference type="Proteomes" id="UP000596381">
    <property type="component" value="Segment"/>
</dbReference>
<keyword evidence="2" id="KW-1185">Reference proteome</keyword>
<organism evidence="1 2">
    <name type="scientific">Klebsiella phage vB_KpM_FBKp24</name>
    <dbReference type="NCBI Taxonomy" id="2801834"/>
    <lineage>
        <taxon>Viruses</taxon>
        <taxon>Duplodnaviria</taxon>
        <taxon>Heunggongvirae</taxon>
        <taxon>Uroviricota</taxon>
        <taxon>Caudoviricetes</taxon>
        <taxon>Chimalliviridae</taxon>
        <taxon>Maaswegvirus</taxon>
        <taxon>Maaswegvirus Kp24</taxon>
    </lineage>
</organism>
<name>A0A7U0GBJ8_9CAUD</name>
<accession>A0A7U0GBJ8</accession>